<evidence type="ECO:0000313" key="3">
    <source>
        <dbReference type="Proteomes" id="UP000823635"/>
    </source>
</evidence>
<sequence>MFEIGDFLVSSEILTECFCCDYEKCGGCCCIIGDSGAPVEENEIPLMKENFANYSPYLTAKGIREIERQGFAIRDYDNDLVTPLVENRECAYCCFDEKDNCFCAIEKGYLYNGGKFRKPVSCSLYPIRVSTLSNGKTALNLHRWSICDEAFEKGRKEGIKVFRFLKEPIVRAFGQEFYSALEEASRSLTAS</sequence>
<dbReference type="EMBL" id="JADINB010000102">
    <property type="protein sequence ID" value="MBO8429194.1"/>
    <property type="molecule type" value="Genomic_DNA"/>
</dbReference>
<dbReference type="AlphaFoldDB" id="A0A9D9DQ70"/>
<dbReference type="InterPro" id="IPR021458">
    <property type="entry name" value="Rv0495c"/>
</dbReference>
<organism evidence="2 3">
    <name type="scientific">Candidatus Egerieousia excrementavium</name>
    <dbReference type="NCBI Taxonomy" id="2840778"/>
    <lineage>
        <taxon>Bacteria</taxon>
        <taxon>Pseudomonadati</taxon>
        <taxon>Bacteroidota</taxon>
        <taxon>Bacteroidia</taxon>
        <taxon>Bacteroidales</taxon>
        <taxon>Candidatus Egerieousia</taxon>
    </lineage>
</organism>
<evidence type="ECO:0000313" key="2">
    <source>
        <dbReference type="EMBL" id="MBO8429194.1"/>
    </source>
</evidence>
<comment type="similarity">
    <text evidence="1">Belongs to the Rv0495c family.</text>
</comment>
<reference evidence="2" key="1">
    <citation type="submission" date="2020-10" db="EMBL/GenBank/DDBJ databases">
        <authorList>
            <person name="Gilroy R."/>
        </authorList>
    </citation>
    <scope>NUCLEOTIDE SEQUENCE</scope>
    <source>
        <strain evidence="2">15467</strain>
    </source>
</reference>
<gene>
    <name evidence="2" type="ORF">IAC68_04600</name>
</gene>
<protein>
    <submittedName>
        <fullName evidence="2">DUF3109 family protein</fullName>
    </submittedName>
</protein>
<proteinExistence type="inferred from homology"/>
<accession>A0A9D9DQ70</accession>
<dbReference type="Proteomes" id="UP000823635">
    <property type="component" value="Unassembled WGS sequence"/>
</dbReference>
<evidence type="ECO:0000256" key="1">
    <source>
        <dbReference type="ARBA" id="ARBA00093770"/>
    </source>
</evidence>
<dbReference type="Pfam" id="PF11307">
    <property type="entry name" value="DUF3109"/>
    <property type="match status" value="1"/>
</dbReference>
<reference evidence="2" key="2">
    <citation type="journal article" date="2021" name="PeerJ">
        <title>Extensive microbial diversity within the chicken gut microbiome revealed by metagenomics and culture.</title>
        <authorList>
            <person name="Gilroy R."/>
            <person name="Ravi A."/>
            <person name="Getino M."/>
            <person name="Pursley I."/>
            <person name="Horton D.L."/>
            <person name="Alikhan N.F."/>
            <person name="Baker D."/>
            <person name="Gharbi K."/>
            <person name="Hall N."/>
            <person name="Watson M."/>
            <person name="Adriaenssens E.M."/>
            <person name="Foster-Nyarko E."/>
            <person name="Jarju S."/>
            <person name="Secka A."/>
            <person name="Antonio M."/>
            <person name="Oren A."/>
            <person name="Chaudhuri R.R."/>
            <person name="La Ragione R."/>
            <person name="Hildebrand F."/>
            <person name="Pallen M.J."/>
        </authorList>
    </citation>
    <scope>NUCLEOTIDE SEQUENCE</scope>
    <source>
        <strain evidence="2">15467</strain>
    </source>
</reference>
<comment type="caution">
    <text evidence="2">The sequence shown here is derived from an EMBL/GenBank/DDBJ whole genome shotgun (WGS) entry which is preliminary data.</text>
</comment>
<name>A0A9D9DQ70_9BACT</name>